<name>A0A1T3FH90_ELIME</name>
<sequence>MNTEDLKLLAKNLANPDGEKGIEVAEMMNATNISMTLESIKSMELNPADHILEIGHGNAGHLEQLLKHTDNLSYTGLDISETMRNEAAEKNKAFRNQAEFMVYDGRNIPFEDRYFDKIFTVNTLYFWISPLDFLNEIYRVLKDNGTFVLTFGQKDFMENLPFTSYGFQLYTNNDVQKLISKSEFSEVTFTQKEEWIKSKTGDEPVKRRYTILTIKK</sequence>
<dbReference type="GO" id="GO:0032259">
    <property type="term" value="P:methylation"/>
    <property type="evidence" value="ECO:0007669"/>
    <property type="project" value="UniProtKB-KW"/>
</dbReference>
<dbReference type="GO" id="GO:0008757">
    <property type="term" value="F:S-adenosylmethionine-dependent methyltransferase activity"/>
    <property type="evidence" value="ECO:0007669"/>
    <property type="project" value="InterPro"/>
</dbReference>
<dbReference type="Proteomes" id="UP000188947">
    <property type="component" value="Unassembled WGS sequence"/>
</dbReference>
<feature type="domain" description="Methyltransferase type 11" evidence="1">
    <location>
        <begin position="52"/>
        <end position="149"/>
    </location>
</feature>
<evidence type="ECO:0000313" key="2">
    <source>
        <dbReference type="EMBL" id="OOH97412.1"/>
    </source>
</evidence>
<dbReference type="InterPro" id="IPR013216">
    <property type="entry name" value="Methyltransf_11"/>
</dbReference>
<keyword evidence="2" id="KW-0808">Transferase</keyword>
<reference evidence="2 3" key="1">
    <citation type="submission" date="2016-11" db="EMBL/GenBank/DDBJ databases">
        <title>Genome sequence and comparative genomic analysis of clinical strain Elizabethkingia meningoseptica 61421 PRCM.</title>
        <authorList>
            <person name="Wang M."/>
            <person name="Hu S."/>
            <person name="Cao L."/>
            <person name="Jiang T."/>
            <person name="Zhou Y."/>
            <person name="Ming D."/>
        </authorList>
    </citation>
    <scope>NUCLEOTIDE SEQUENCE [LARGE SCALE GENOMIC DNA]</scope>
    <source>
        <strain evidence="2 3">61421 PRCM</strain>
    </source>
</reference>
<accession>A0A1T3FH90</accession>
<evidence type="ECO:0000259" key="1">
    <source>
        <dbReference type="Pfam" id="PF08241"/>
    </source>
</evidence>
<dbReference type="PANTHER" id="PTHR43861">
    <property type="entry name" value="TRANS-ACONITATE 2-METHYLTRANSFERASE-RELATED"/>
    <property type="match status" value="1"/>
</dbReference>
<protein>
    <submittedName>
        <fullName evidence="2">SAM-dependent methyltransferase</fullName>
    </submittedName>
</protein>
<comment type="caution">
    <text evidence="2">The sequence shown here is derived from an EMBL/GenBank/DDBJ whole genome shotgun (WGS) entry which is preliminary data.</text>
</comment>
<evidence type="ECO:0000313" key="3">
    <source>
        <dbReference type="Proteomes" id="UP000188947"/>
    </source>
</evidence>
<dbReference type="RefSeq" id="WP_070904375.1">
    <property type="nucleotide sequence ID" value="NZ_CP016378.1"/>
</dbReference>
<dbReference type="InterPro" id="IPR029063">
    <property type="entry name" value="SAM-dependent_MTases_sf"/>
</dbReference>
<dbReference type="AlphaFoldDB" id="A0A1T3FH90"/>
<dbReference type="STRING" id="238.BBD35_10695"/>
<gene>
    <name evidence="2" type="ORF">BMF97_03605</name>
</gene>
<keyword evidence="3" id="KW-1185">Reference proteome</keyword>
<keyword evidence="2" id="KW-0489">Methyltransferase</keyword>
<dbReference type="EMBL" id="MPOG01000004">
    <property type="protein sequence ID" value="OOH97412.1"/>
    <property type="molecule type" value="Genomic_DNA"/>
</dbReference>
<dbReference type="PANTHER" id="PTHR43861:SF1">
    <property type="entry name" value="TRANS-ACONITATE 2-METHYLTRANSFERASE"/>
    <property type="match status" value="1"/>
</dbReference>
<dbReference type="Pfam" id="PF08241">
    <property type="entry name" value="Methyltransf_11"/>
    <property type="match status" value="1"/>
</dbReference>
<dbReference type="CDD" id="cd02440">
    <property type="entry name" value="AdoMet_MTases"/>
    <property type="match status" value="1"/>
</dbReference>
<dbReference type="Gene3D" id="3.40.50.150">
    <property type="entry name" value="Vaccinia Virus protein VP39"/>
    <property type="match status" value="1"/>
</dbReference>
<proteinExistence type="predicted"/>
<dbReference type="eggNOG" id="COG2226">
    <property type="taxonomic scope" value="Bacteria"/>
</dbReference>
<dbReference type="SUPFAM" id="SSF53335">
    <property type="entry name" value="S-adenosyl-L-methionine-dependent methyltransferases"/>
    <property type="match status" value="1"/>
</dbReference>
<organism evidence="2 3">
    <name type="scientific">Elizabethkingia meningoseptica</name>
    <name type="common">Chryseobacterium meningosepticum</name>
    <dbReference type="NCBI Taxonomy" id="238"/>
    <lineage>
        <taxon>Bacteria</taxon>
        <taxon>Pseudomonadati</taxon>
        <taxon>Bacteroidota</taxon>
        <taxon>Flavobacteriia</taxon>
        <taxon>Flavobacteriales</taxon>
        <taxon>Weeksellaceae</taxon>
        <taxon>Elizabethkingia</taxon>
    </lineage>
</organism>
<dbReference type="OrthoDB" id="9770553at2"/>